<dbReference type="InterPro" id="IPR036940">
    <property type="entry name" value="PI3/4_kinase_cat_sf"/>
</dbReference>
<dbReference type="PANTHER" id="PTHR37079:SF4">
    <property type="entry name" value="SERINE_THREONINE-PROTEIN KINASE ATM"/>
    <property type="match status" value="1"/>
</dbReference>
<dbReference type="PROSITE" id="PS50290">
    <property type="entry name" value="PI3_4_KINASE_3"/>
    <property type="match status" value="1"/>
</dbReference>
<dbReference type="SMART" id="SM00146">
    <property type="entry name" value="PI3Kc"/>
    <property type="match status" value="1"/>
</dbReference>
<dbReference type="OrthoDB" id="381190at2759"/>
<dbReference type="InterPro" id="IPR014009">
    <property type="entry name" value="PIK_FAT"/>
</dbReference>
<dbReference type="GO" id="GO:0004674">
    <property type="term" value="F:protein serine/threonine kinase activity"/>
    <property type="evidence" value="ECO:0007669"/>
    <property type="project" value="UniProtKB-KW"/>
</dbReference>
<comment type="catalytic activity">
    <reaction evidence="2">
        <text>L-threonyl-[protein] + ATP = O-phospho-L-threonyl-[protein] + ADP + H(+)</text>
        <dbReference type="Rhea" id="RHEA:46608"/>
        <dbReference type="Rhea" id="RHEA-COMP:11060"/>
        <dbReference type="Rhea" id="RHEA-COMP:11605"/>
        <dbReference type="ChEBI" id="CHEBI:15378"/>
        <dbReference type="ChEBI" id="CHEBI:30013"/>
        <dbReference type="ChEBI" id="CHEBI:30616"/>
        <dbReference type="ChEBI" id="CHEBI:61977"/>
        <dbReference type="ChEBI" id="CHEBI:456216"/>
        <dbReference type="EC" id="2.7.11.1"/>
    </reaction>
</comment>
<dbReference type="Pfam" id="PF05699">
    <property type="entry name" value="Dimer_Tnp_hAT"/>
    <property type="match status" value="1"/>
</dbReference>
<dbReference type="CDD" id="cd05171">
    <property type="entry name" value="PIKKc_ATM"/>
    <property type="match status" value="1"/>
</dbReference>
<dbReference type="InterPro" id="IPR011009">
    <property type="entry name" value="Kinase-like_dom_sf"/>
</dbReference>
<dbReference type="SUPFAM" id="SSF56112">
    <property type="entry name" value="Protein kinase-like (PK-like)"/>
    <property type="match status" value="1"/>
</dbReference>
<sequence>MFVSLSLLYAIRNQPYLPINDLLKCVLDVSQNNTFQLYMGEVYYKILEQSILSRNYYWHSLSSHWNDLFSLTYNLYNADFANMRHVSIKIMKHIVVRGDAHSSVSLAVKKKIFSYLKQAILDTLKENNDFSLREDLIILVFDVCNTLWIECRKSLCQFIEENCTHLINFYENDKPKKIQEKLYNLLTLFIKIHHPKCIDFNHKESYVYNENMWIDKLYHIYEFVRHEILQIKNNSNPNFFNYISELAVTIFNIVYFNKLDSSILVLDECPTPKRKKYDINVLSFVNGLTDLKTSEICTRLNIITKLLENHALPFHEKDYIHLLEGLTICLNSYKDTKSIKYLIICCNELIKSENIYKLNQFGPFLKTVWSYALKMVMSNEDSDLSHSLLHSLIVLINWNDEMYSDILRLYFSKTIKINDPSLKTLVVLFETRGFCNASLNKTNMILLLDWLLPLNLQDALLVESFSKLNPYLLSKVVDLILTKPSIKKSFVNQNNLKTISFIDFTNTCYDLALQDRPNVQLHIADLSQNKKKIIAIQEKPSIATLQMFLSMTNFLCFLENRFPQFINDFSEFRLYKFKYMEKVNNIVSELNTHENQHNNEAFVNVCSLFHKKLQFVDDIIINELMSHNTNKVIMAKLYNLSKYNDFNCMNEVLDYDSLKKEQKLSIQAIKALLRTCFYKVKFYINMIQIKGQTDYQTYLLETLIDDLKELEVITFSAPSLIKKINIDCKFLKPLWLFGTNSIFGILVICGLPQTCHLPCKFLQYFICDLPLTYHLLHIRFTELDFSSAILKSTGDNASSYRCLVLTSNSSDICWLNLILHLVLSMHSLVIFTVLDGIPKVTNFLHIALSLDNLTIDMIVQFNKFIKQIAKAWCSHQEGFIKITQLLSDALQITTKNNLNKVCTTNLLMLICSLQKISTTKNCGPKMVCAFIDLLGNFASIQNGSFGSTWNINTNVIQPMSPKIILYYLNNPFLQVRIAAIRCVKVMCDAYENNPNTYIINYEEMFHIILNKIHEGFTIDYDISEEEREDECINRISTYLLCMQSLITSSVKYQKEGLFEILQTIHNQQINLDLVINMLECVTIELKMKSYMELLENNLKFLLWKWHLKYFTFEEFPIRLLSCTTMEQFFKKYRFEIIPILVIKNDLNFLNSMNILHKLIEETFPVIFSYLLVTKIVEVPFINHDEIKKVIVDELGEIYFNELIKLQCTDIILQFTQMVVINTEQPIFPIQISSDQFLVLINIFQEIYVKNNNPFLTHMSMKKPNYIQTIIHVLYVNIFKTSTSKLWYQSFFQYTIFMKSLIGQLLDYNQVDEFSHFLINQSVQSTITLLNQNNIERHNYVIEYLEWLLINPKSILKLNTSQIGPLISTLRSLAKKLPSSNEKLLNLLNILKNFSDQNIFCEKNKENQTALYKDINYFLYQQNENIDIIQSLQCLKLKLQTNEIELQNMYHELLKIRGFSEDCIKSILHCLICTLIKLTKSDEFEIKILAASCLGILGPADLTTLILQPEPEVLKLEPYISPEYSFMKHIVELVLNYLSDDNISVLEASNITLFKIMATENGQSLYEELGPKVLYPFKPSEKEELDVELSFDIEQFNLLIDKNEIWCPIDSSISYSNWITNITKHLLKTLQGFCKSLLPIAENKPLFCENILPHVVYFLLEYKSLTRPVLNKHLNRTILDINYLYVSQAAQFCSAHFTSIQYLELWCETQFKCSGKVGMGLWTFGRMNKDKESMVFNPVDVITEILPKEGLLLQTILHESYKSIGDSDAIEGCGSSYLLNLSSRTQYYQQLRKWDRVMENCDLQQTTELISKGDYLEAFSNSGLQNVAHIMAYNDNLKYDYCWQLNIWDLPDSGDKSFESLHYHALRYVHLNNLERAIPIINEARLVIIESLYCASLESTATIYIPLAKLKIIEDLDDFISTIDKKKLFNIWLNQNTLKTNDFININKILSQRCKLLDFGGDKRSGILRIKIAELAQQNDWLQVAGKHLATVATLENYQKHTILWAKVEEARLLWKRNDCHMARVLLKCVVEELDNYDYPFLHSLALQLYGSWMEETKSETSCDIIRKYFQKCISNFELLAKSIKKLELESVNKEEFGLDCKKVLSDAHKHLSQFTDTLYQQLYKYIKTEDFQKRIHEVEHNEIEGHTMVKSGKSSKNQEEIKAGIYLINQSRIDKTDISNKNEEKNKYLKLTLQNYLQLMKLDDESRLPIYRIVSLWLENKENNEINDIVDQEFEKNPSYKFILVLPQLVAHLSSTHNYSFHKSLEKIINRCAIDHPYQTIPIVYAVANTNIDQKFIQCESPFNDEEKSRVLAAKRLMSNWKRNINISSIVKNTEKLYEAFIQLAYTKVSCSRGQRISMSDKQPLMKITNSELYMYPAATLPLNKHGDYTNIIINVGYSIRFYLEIYYFILTGIVKFENSFLNAGGIHEPKKIDCWCSDGILRSLLLKGNEDMHQDAIMQQVFVLMNRLLNSNKSTAKRKLAIRTYKVIPFSKQSGIAEWCVNTMSVINYLIGTDTDEGAHQKYRPEDMTPARARDILRDVIHVIFYYPITQQINKTNSSVCKICVATTSMIGYILGLGDRHFHNILIDNNTAEFIHIDFGVAFEQGTLLNTPETVPFRLTRDIVDGMGICGIEGTFRKCCEKTMSVLRQNQDVIVTITEVLLYDPCYQWALTGKKAAQLQNESTRNSHINEITEVNKLAERSLNRVRDKLCGMEQAETAAASINGQIGKNMDISGAELYDELCLLSEIIEKAKSNVAIALRIMLTLPVTTVTAERSFSKLKLIKNYFRTTLDQEKITNLAIISIEHEIVDEMDFDDIIDTFADLKSRKINF</sequence>
<dbReference type="Pfam" id="PF00454">
    <property type="entry name" value="PI3_PI4_kinase"/>
    <property type="match status" value="1"/>
</dbReference>
<keyword evidence="6" id="KW-1185">Reference proteome</keyword>
<dbReference type="Gene3D" id="1.10.1070.11">
    <property type="entry name" value="Phosphatidylinositol 3-/4-kinase, catalytic domain"/>
    <property type="match status" value="1"/>
</dbReference>
<dbReference type="InterPro" id="IPR044107">
    <property type="entry name" value="PIKKc_ATM"/>
</dbReference>
<dbReference type="EMBL" id="VUJU01000586">
    <property type="protein sequence ID" value="KAF0769504.1"/>
    <property type="molecule type" value="Genomic_DNA"/>
</dbReference>
<evidence type="ECO:0000313" key="6">
    <source>
        <dbReference type="Proteomes" id="UP000478052"/>
    </source>
</evidence>
<dbReference type="InterPro" id="IPR038980">
    <property type="entry name" value="ATM_plant"/>
</dbReference>
<dbReference type="GO" id="GO:0046983">
    <property type="term" value="F:protein dimerization activity"/>
    <property type="evidence" value="ECO:0007669"/>
    <property type="project" value="InterPro"/>
</dbReference>
<feature type="domain" description="PI3K/PI4K catalytic" evidence="3">
    <location>
        <begin position="2417"/>
        <end position="2712"/>
    </location>
</feature>
<dbReference type="Gene3D" id="3.30.1010.10">
    <property type="entry name" value="Phosphatidylinositol 3-kinase Catalytic Subunit, Chain A, domain 4"/>
    <property type="match status" value="1"/>
</dbReference>
<dbReference type="GO" id="GO:0006281">
    <property type="term" value="P:DNA repair"/>
    <property type="evidence" value="ECO:0007669"/>
    <property type="project" value="InterPro"/>
</dbReference>
<evidence type="ECO:0000259" key="4">
    <source>
        <dbReference type="PROSITE" id="PS51189"/>
    </source>
</evidence>
<protein>
    <submittedName>
        <fullName evidence="5">Serine-protein kinase ATM</fullName>
    </submittedName>
</protein>
<comment type="caution">
    <text evidence="5">The sequence shown here is derived from an EMBL/GenBank/DDBJ whole genome shotgun (WGS) entry which is preliminary data.</text>
</comment>
<dbReference type="PANTHER" id="PTHR37079">
    <property type="entry name" value="SERINE/THREONINE-PROTEIN KINASE ATM"/>
    <property type="match status" value="1"/>
</dbReference>
<evidence type="ECO:0000313" key="5">
    <source>
        <dbReference type="EMBL" id="KAF0769504.1"/>
    </source>
</evidence>
<organism evidence="5 6">
    <name type="scientific">Aphis craccivora</name>
    <name type="common">Cowpea aphid</name>
    <dbReference type="NCBI Taxonomy" id="307492"/>
    <lineage>
        <taxon>Eukaryota</taxon>
        <taxon>Metazoa</taxon>
        <taxon>Ecdysozoa</taxon>
        <taxon>Arthropoda</taxon>
        <taxon>Hexapoda</taxon>
        <taxon>Insecta</taxon>
        <taxon>Pterygota</taxon>
        <taxon>Neoptera</taxon>
        <taxon>Paraneoptera</taxon>
        <taxon>Hemiptera</taxon>
        <taxon>Sternorrhyncha</taxon>
        <taxon>Aphidomorpha</taxon>
        <taxon>Aphidoidea</taxon>
        <taxon>Aphididae</taxon>
        <taxon>Aphidini</taxon>
        <taxon>Aphis</taxon>
        <taxon>Aphis</taxon>
    </lineage>
</organism>
<name>A0A6G0ZEV8_APHCR</name>
<dbReference type="InterPro" id="IPR008906">
    <property type="entry name" value="HATC_C_dom"/>
</dbReference>
<reference evidence="5 6" key="1">
    <citation type="submission" date="2019-08" db="EMBL/GenBank/DDBJ databases">
        <title>Whole genome of Aphis craccivora.</title>
        <authorList>
            <person name="Voronova N.V."/>
            <person name="Shulinski R.S."/>
            <person name="Bandarenka Y.V."/>
            <person name="Zhorov D.G."/>
            <person name="Warner D."/>
        </authorList>
    </citation>
    <scope>NUCLEOTIDE SEQUENCE [LARGE SCALE GENOMIC DNA]</scope>
    <source>
        <strain evidence="5">180601</strain>
        <tissue evidence="5">Whole Body</tissue>
    </source>
</reference>
<evidence type="ECO:0000256" key="2">
    <source>
        <dbReference type="ARBA" id="ARBA00047899"/>
    </source>
</evidence>
<dbReference type="PROSITE" id="PS51189">
    <property type="entry name" value="FAT"/>
    <property type="match status" value="1"/>
</dbReference>
<evidence type="ECO:0000259" key="3">
    <source>
        <dbReference type="PROSITE" id="PS50290"/>
    </source>
</evidence>
<evidence type="ECO:0000256" key="1">
    <source>
        <dbReference type="ARBA" id="ARBA00022527"/>
    </source>
</evidence>
<keyword evidence="1" id="KW-0723">Serine/threonine-protein kinase</keyword>
<keyword evidence="5" id="KW-0418">Kinase</keyword>
<proteinExistence type="predicted"/>
<gene>
    <name evidence="5" type="ORF">FWK35_00001643</name>
</gene>
<keyword evidence="5" id="KW-0808">Transferase</keyword>
<dbReference type="InterPro" id="IPR000403">
    <property type="entry name" value="PI3/4_kinase_cat_dom"/>
</dbReference>
<dbReference type="Proteomes" id="UP000478052">
    <property type="component" value="Unassembled WGS sequence"/>
</dbReference>
<feature type="domain" description="FAT" evidence="4">
    <location>
        <begin position="1684"/>
        <end position="2290"/>
    </location>
</feature>
<accession>A0A6G0ZEV8</accession>